<sequence>MTLDVPADIAEPCTRTRIVETAERFFRQIGYQKTTVADIAKALKMSPANVYRFFDSKKAINEAVAERLMREVEGAIAAIAARKGPAAERLRDMVRTMHGMNAALYTEELRMHEMVDAALSESWHVVHGHIERKSAIFERVVADGIASGEFAVRDARLGSRCAQLALLRFFHPRMLVECAGEPEPTLDQQIDFVLRALGHRAGA</sequence>
<dbReference type="SUPFAM" id="SSF46689">
    <property type="entry name" value="Homeodomain-like"/>
    <property type="match status" value="1"/>
</dbReference>
<dbReference type="Gene3D" id="1.10.357.10">
    <property type="entry name" value="Tetracycline Repressor, domain 2"/>
    <property type="match status" value="1"/>
</dbReference>
<dbReference type="InterPro" id="IPR041478">
    <property type="entry name" value="TetR_C_27"/>
</dbReference>
<feature type="domain" description="HTH tetR-type" evidence="5">
    <location>
        <begin position="12"/>
        <end position="72"/>
    </location>
</feature>
<evidence type="ECO:0000256" key="1">
    <source>
        <dbReference type="ARBA" id="ARBA00023015"/>
    </source>
</evidence>
<dbReference type="Pfam" id="PF17935">
    <property type="entry name" value="TetR_C_27"/>
    <property type="match status" value="1"/>
</dbReference>
<dbReference type="PROSITE" id="PS50977">
    <property type="entry name" value="HTH_TETR_2"/>
    <property type="match status" value="1"/>
</dbReference>
<evidence type="ECO:0000313" key="7">
    <source>
        <dbReference type="Proteomes" id="UP000323142"/>
    </source>
</evidence>
<evidence type="ECO:0000259" key="5">
    <source>
        <dbReference type="PROSITE" id="PS50977"/>
    </source>
</evidence>
<evidence type="ECO:0000256" key="4">
    <source>
        <dbReference type="PROSITE-ProRule" id="PRU00335"/>
    </source>
</evidence>
<evidence type="ECO:0000313" key="6">
    <source>
        <dbReference type="EMBL" id="KAA2238296.1"/>
    </source>
</evidence>
<reference evidence="6 7" key="2">
    <citation type="submission" date="2019-09" db="EMBL/GenBank/DDBJ databases">
        <authorList>
            <person name="Jin C."/>
        </authorList>
    </citation>
    <scope>NUCLEOTIDE SEQUENCE [LARGE SCALE GENOMIC DNA]</scope>
    <source>
        <strain evidence="6 7">BN140002</strain>
    </source>
</reference>
<dbReference type="RefSeq" id="WP_149816066.1">
    <property type="nucleotide sequence ID" value="NZ_VUOA01000013.1"/>
</dbReference>
<dbReference type="GO" id="GO:0003700">
    <property type="term" value="F:DNA-binding transcription factor activity"/>
    <property type="evidence" value="ECO:0007669"/>
    <property type="project" value="TreeGrafter"/>
</dbReference>
<dbReference type="OrthoDB" id="9802498at2"/>
<dbReference type="PANTHER" id="PTHR30055:SF151">
    <property type="entry name" value="TRANSCRIPTIONAL REGULATORY PROTEIN"/>
    <property type="match status" value="1"/>
</dbReference>
<dbReference type="InterPro" id="IPR036271">
    <property type="entry name" value="Tet_transcr_reg_TetR-rel_C_sf"/>
</dbReference>
<dbReference type="PANTHER" id="PTHR30055">
    <property type="entry name" value="HTH-TYPE TRANSCRIPTIONAL REGULATOR RUTR"/>
    <property type="match status" value="1"/>
</dbReference>
<dbReference type="SUPFAM" id="SSF48498">
    <property type="entry name" value="Tetracyclin repressor-like, C-terminal domain"/>
    <property type="match status" value="1"/>
</dbReference>
<accession>A0A5B2VIB3</accession>
<gene>
    <name evidence="6" type="ORF">F0L46_05570</name>
</gene>
<keyword evidence="2 4" id="KW-0238">DNA-binding</keyword>
<comment type="caution">
    <text evidence="6">The sequence shown here is derived from an EMBL/GenBank/DDBJ whole genome shotgun (WGS) entry which is preliminary data.</text>
</comment>
<keyword evidence="1" id="KW-0805">Transcription regulation</keyword>
<proteinExistence type="predicted"/>
<name>A0A5B2VIB3_9HYPH</name>
<keyword evidence="7" id="KW-1185">Reference proteome</keyword>
<dbReference type="Proteomes" id="UP000323142">
    <property type="component" value="Unassembled WGS sequence"/>
</dbReference>
<dbReference type="Pfam" id="PF00440">
    <property type="entry name" value="TetR_N"/>
    <property type="match status" value="1"/>
</dbReference>
<dbReference type="InterPro" id="IPR001647">
    <property type="entry name" value="HTH_TetR"/>
</dbReference>
<dbReference type="AlphaFoldDB" id="A0A5B2VIB3"/>
<evidence type="ECO:0000256" key="3">
    <source>
        <dbReference type="ARBA" id="ARBA00023163"/>
    </source>
</evidence>
<organism evidence="6 7">
    <name type="scientific">Salinarimonas soli</name>
    <dbReference type="NCBI Taxonomy" id="1638099"/>
    <lineage>
        <taxon>Bacteria</taxon>
        <taxon>Pseudomonadati</taxon>
        <taxon>Pseudomonadota</taxon>
        <taxon>Alphaproteobacteria</taxon>
        <taxon>Hyphomicrobiales</taxon>
        <taxon>Salinarimonadaceae</taxon>
        <taxon>Salinarimonas</taxon>
    </lineage>
</organism>
<protein>
    <submittedName>
        <fullName evidence="6">TetR/AcrR family transcriptional regulator</fullName>
    </submittedName>
</protein>
<feature type="DNA-binding region" description="H-T-H motif" evidence="4">
    <location>
        <begin position="35"/>
        <end position="54"/>
    </location>
</feature>
<reference evidence="6 7" key="1">
    <citation type="submission" date="2019-09" db="EMBL/GenBank/DDBJ databases">
        <title>Salinarimonas rosea gen. nov., sp. nov., a new member of the a-2 subgroup of the Proteobacteria.</title>
        <authorList>
            <person name="Liu J."/>
        </authorList>
    </citation>
    <scope>NUCLEOTIDE SEQUENCE [LARGE SCALE GENOMIC DNA]</scope>
    <source>
        <strain evidence="6 7">BN140002</strain>
    </source>
</reference>
<dbReference type="InterPro" id="IPR009057">
    <property type="entry name" value="Homeodomain-like_sf"/>
</dbReference>
<dbReference type="EMBL" id="VUOA01000013">
    <property type="protein sequence ID" value="KAA2238296.1"/>
    <property type="molecule type" value="Genomic_DNA"/>
</dbReference>
<dbReference type="GO" id="GO:0000976">
    <property type="term" value="F:transcription cis-regulatory region binding"/>
    <property type="evidence" value="ECO:0007669"/>
    <property type="project" value="TreeGrafter"/>
</dbReference>
<keyword evidence="3" id="KW-0804">Transcription</keyword>
<dbReference type="InterPro" id="IPR050109">
    <property type="entry name" value="HTH-type_TetR-like_transc_reg"/>
</dbReference>
<evidence type="ECO:0000256" key="2">
    <source>
        <dbReference type="ARBA" id="ARBA00023125"/>
    </source>
</evidence>